<evidence type="ECO:0000256" key="2">
    <source>
        <dbReference type="ARBA" id="ARBA00023125"/>
    </source>
</evidence>
<reference evidence="5 6" key="1">
    <citation type="submission" date="2016-10" db="EMBL/GenBank/DDBJ databases">
        <authorList>
            <person name="de Groot N.N."/>
        </authorList>
    </citation>
    <scope>NUCLEOTIDE SEQUENCE [LARGE SCALE GENOMIC DNA]</scope>
    <source>
        <strain evidence="6">P4-7,KCTC 19426,CECT 7604</strain>
    </source>
</reference>
<name>A0A1H0I7L3_9ACTN</name>
<dbReference type="InterPro" id="IPR046335">
    <property type="entry name" value="LacI/GalR-like_sensor"/>
</dbReference>
<dbReference type="Gene3D" id="1.10.260.40">
    <property type="entry name" value="lambda repressor-like DNA-binding domains"/>
    <property type="match status" value="1"/>
</dbReference>
<organism evidence="5 6">
    <name type="scientific">Nakamurella panacisegetis</name>
    <dbReference type="NCBI Taxonomy" id="1090615"/>
    <lineage>
        <taxon>Bacteria</taxon>
        <taxon>Bacillati</taxon>
        <taxon>Actinomycetota</taxon>
        <taxon>Actinomycetes</taxon>
        <taxon>Nakamurellales</taxon>
        <taxon>Nakamurellaceae</taxon>
        <taxon>Nakamurella</taxon>
    </lineage>
</organism>
<dbReference type="Pfam" id="PF00356">
    <property type="entry name" value="LacI"/>
    <property type="match status" value="1"/>
</dbReference>
<dbReference type="Pfam" id="PF13377">
    <property type="entry name" value="Peripla_BP_3"/>
    <property type="match status" value="1"/>
</dbReference>
<dbReference type="InterPro" id="IPR010982">
    <property type="entry name" value="Lambda_DNA-bd_dom_sf"/>
</dbReference>
<accession>A0A1H0I7L3</accession>
<keyword evidence="6" id="KW-1185">Reference proteome</keyword>
<evidence type="ECO:0000313" key="5">
    <source>
        <dbReference type="EMBL" id="SDO27353.1"/>
    </source>
</evidence>
<dbReference type="GO" id="GO:0000976">
    <property type="term" value="F:transcription cis-regulatory region binding"/>
    <property type="evidence" value="ECO:0007669"/>
    <property type="project" value="TreeGrafter"/>
</dbReference>
<proteinExistence type="predicted"/>
<evidence type="ECO:0000256" key="3">
    <source>
        <dbReference type="ARBA" id="ARBA00023163"/>
    </source>
</evidence>
<dbReference type="SMART" id="SM00354">
    <property type="entry name" value="HTH_LACI"/>
    <property type="match status" value="1"/>
</dbReference>
<dbReference type="InterPro" id="IPR028082">
    <property type="entry name" value="Peripla_BP_I"/>
</dbReference>
<dbReference type="AlphaFoldDB" id="A0A1H0I7L3"/>
<dbReference type="GO" id="GO:0003700">
    <property type="term" value="F:DNA-binding transcription factor activity"/>
    <property type="evidence" value="ECO:0007669"/>
    <property type="project" value="TreeGrafter"/>
</dbReference>
<dbReference type="PROSITE" id="PS50932">
    <property type="entry name" value="HTH_LACI_2"/>
    <property type="match status" value="1"/>
</dbReference>
<dbReference type="Proteomes" id="UP000198741">
    <property type="component" value="Chromosome I"/>
</dbReference>
<evidence type="ECO:0000313" key="6">
    <source>
        <dbReference type="Proteomes" id="UP000198741"/>
    </source>
</evidence>
<keyword evidence="1" id="KW-0805">Transcription regulation</keyword>
<evidence type="ECO:0000259" key="4">
    <source>
        <dbReference type="PROSITE" id="PS50932"/>
    </source>
</evidence>
<dbReference type="Gene3D" id="3.40.50.2300">
    <property type="match status" value="2"/>
</dbReference>
<dbReference type="CDD" id="cd01392">
    <property type="entry name" value="HTH_LacI"/>
    <property type="match status" value="1"/>
</dbReference>
<dbReference type="SUPFAM" id="SSF47413">
    <property type="entry name" value="lambda repressor-like DNA-binding domains"/>
    <property type="match status" value="1"/>
</dbReference>
<dbReference type="SUPFAM" id="SSF53822">
    <property type="entry name" value="Periplasmic binding protein-like I"/>
    <property type="match status" value="1"/>
</dbReference>
<dbReference type="PANTHER" id="PTHR30146">
    <property type="entry name" value="LACI-RELATED TRANSCRIPTIONAL REPRESSOR"/>
    <property type="match status" value="1"/>
</dbReference>
<keyword evidence="3" id="KW-0804">Transcription</keyword>
<gene>
    <name evidence="5" type="ORF">SAMN04515671_0395</name>
</gene>
<dbReference type="InterPro" id="IPR000843">
    <property type="entry name" value="HTH_LacI"/>
</dbReference>
<evidence type="ECO:0000256" key="1">
    <source>
        <dbReference type="ARBA" id="ARBA00023015"/>
    </source>
</evidence>
<protein>
    <submittedName>
        <fullName evidence="5">DNA-binding transcriptional regulator, LacI/PurR family</fullName>
    </submittedName>
</protein>
<keyword evidence="2 5" id="KW-0238">DNA-binding</keyword>
<dbReference type="STRING" id="1090615.SAMN04515671_0395"/>
<dbReference type="PANTHER" id="PTHR30146:SF138">
    <property type="entry name" value="TRANSCRIPTIONAL REGULATORY PROTEIN"/>
    <property type="match status" value="1"/>
</dbReference>
<feature type="domain" description="HTH lacI-type" evidence="4">
    <location>
        <begin position="18"/>
        <end position="73"/>
    </location>
</feature>
<sequence length="360" mass="37713">MGTMTSDAPERHHPDKRPTLAAVAALAGVSVSTASLAFSGSGPVSAATRERVLAAAEQLQYAGPDPRARSLRQGRSGIIAAVLEETVLQAFRDPVMIAFLDGIAQEIAASGHSLLLVPVIGDGPTAIETAPMDAVVLMGCSPHVGRSIELTRRRSIPIVSLGSTPFDDVLSVTLDDRPATAELARHLYDLGHRRIAAVTLPLEESRARGPLTPEWEARATISTTVERLAGARTVFPELTGLVAAGSLVDEGLLAGRELLGRPDRPTAIIAQSDLLAAGVIRAAQELGLQVPADVSVVGFDGIRLDNVIAHDLTTMVQPAAEQGATAGRMVLDMLEDVQPEAARFTSEFHLGNTTAPPPAE</sequence>
<dbReference type="CDD" id="cd06279">
    <property type="entry name" value="PBP1_LacI-like"/>
    <property type="match status" value="1"/>
</dbReference>
<dbReference type="EMBL" id="LT629710">
    <property type="protein sequence ID" value="SDO27353.1"/>
    <property type="molecule type" value="Genomic_DNA"/>
</dbReference>